<dbReference type="JaponicusDB" id="SJAG_04651">
    <property type="gene designation" value="ubp12"/>
</dbReference>
<dbReference type="SMART" id="SM00695">
    <property type="entry name" value="DUSP"/>
    <property type="match status" value="1"/>
</dbReference>
<feature type="domain" description="USP" evidence="9">
    <location>
        <begin position="314"/>
        <end position="962"/>
    </location>
</feature>
<evidence type="ECO:0000256" key="5">
    <source>
        <dbReference type="ARBA" id="ARBA00022801"/>
    </source>
</evidence>
<dbReference type="InterPro" id="IPR035927">
    <property type="entry name" value="DUSP-like_sf"/>
</dbReference>
<sequence length="970" mass="110792">MDNMSEGSSSSYHGKRPRSLSEDSFMSSENEVLNEHISSPLQSPVSTLKQCPSIDDQKKLLGDTIEEESELEVGDVEYVLSYSWYQSLCEHLSEGGPDPGPIDQNDITDEDTGDLERNLQEESDFVLVPEHVWKILISWYGLNGKSYPRNVINQGTEDSSHLIVEVYPPRFRLALLVLPSEDSKKFSAREDIPLVTFSSKSSIKNLLKAIKETFNLDTDEFRLWRLESETLSKPTIDPSSFIKLGSRELLNFTDVNISLIDAEIDSDTDLVIECTVHGNWPVDHALRVQYMVQRASKNGGQADAEAKSKKMGLCGLANLGNTCYMNSALQCLSHTPELVDFFQNQDWKEQVNETNPLGTGGQIASVYADLIKALYSSEAKDFFSPRHFKAVVGRLNHSFIGYQQQDSQEFLAFLLDGLHEDLNRIQQKPYTEKPDLFENDPQKIIDTANECWKLHKMRNDSVIVDTFQGMYKSTLVCPECNKVSITFDPFMDLTLPLPVSQNWTHTVLYVPKDITRKPVSVEVVFENKSATIDTLRNFVAEKVGCEDAAALLVAETYRGRFYRYFTNVKSSVMMDISEDDEIYIYELDRPFDLSNNKNCIVPVYHEEELEMTSSYEGLPFLLVLDEEEACDKNAIINKITTKYAQFTTYDIQQEENRQKLFEKVNAATEANIESLFKVNIFHDRSEKLPTGWYMQASNKVSLDERLSKQIESADESQVASPVSETKSDEEAMEEDDTEDVPEGPLMLPLAPMEKLAGKLVQGDVLECSWNEHVYAEVFGDFVAPTGLGRALWTEFERIEERRKPEEKKDISLDDCLNEFEKTEQLSEEDPWYCPNCKEFRCAYKQMELWFAPDVLIFHLKRFSSERRFRDKIDVLINFPIKSLDLTNRIGSNKQQNKPNETIVYDLFAVDNHYGSLGGGHYTAYAINSTDQRFYCFDDSRVSPATDEEVVSPAAYLLFYRRRRSPSSDAK</sequence>
<feature type="compositionally biased region" description="Polar residues" evidence="8">
    <location>
        <begin position="1"/>
        <end position="12"/>
    </location>
</feature>
<dbReference type="Gene3D" id="3.90.70.10">
    <property type="entry name" value="Cysteine proteinases"/>
    <property type="match status" value="2"/>
</dbReference>
<evidence type="ECO:0000256" key="4">
    <source>
        <dbReference type="ARBA" id="ARBA00022786"/>
    </source>
</evidence>
<accession>B6K7E2</accession>
<keyword evidence="6 7" id="KW-0788">Thiol protease</keyword>
<dbReference type="VEuPathDB" id="FungiDB:SJAG_04651"/>
<keyword evidence="3 7" id="KW-0645">Protease</keyword>
<dbReference type="PANTHER" id="PTHR21646:SF24">
    <property type="entry name" value="UBIQUITIN CARBOXYL-TERMINAL HYDROLASE"/>
    <property type="match status" value="1"/>
</dbReference>
<dbReference type="InterPro" id="IPR038765">
    <property type="entry name" value="Papain-like_cys_pep_sf"/>
</dbReference>
<dbReference type="Gene3D" id="3.30.2230.10">
    <property type="entry name" value="DUSP-like"/>
    <property type="match status" value="1"/>
</dbReference>
<evidence type="ECO:0000256" key="3">
    <source>
        <dbReference type="ARBA" id="ARBA00022670"/>
    </source>
</evidence>
<dbReference type="eggNOG" id="KOG1870">
    <property type="taxonomic scope" value="Eukaryota"/>
</dbReference>
<dbReference type="PROSITE" id="PS50235">
    <property type="entry name" value="USP_3"/>
    <property type="match status" value="1"/>
</dbReference>
<dbReference type="OrthoDB" id="952271at2759"/>
<gene>
    <name evidence="12" type="primary">ubp12</name>
    <name evidence="11" type="ORF">SJAG_04651</name>
</gene>
<evidence type="ECO:0000313" key="12">
    <source>
        <dbReference type="JaponicusDB" id="SJAG_04651"/>
    </source>
</evidence>
<dbReference type="SUPFAM" id="SSF54001">
    <property type="entry name" value="Cysteine proteinases"/>
    <property type="match status" value="1"/>
</dbReference>
<dbReference type="GeneID" id="7049814"/>
<keyword evidence="4 7" id="KW-0833">Ubl conjugation pathway</keyword>
<dbReference type="GO" id="GO:0006508">
    <property type="term" value="P:proteolysis"/>
    <property type="evidence" value="ECO:0007669"/>
    <property type="project" value="UniProtKB-KW"/>
</dbReference>
<dbReference type="SUPFAM" id="SSF143791">
    <property type="entry name" value="DUSP-like"/>
    <property type="match status" value="1"/>
</dbReference>
<dbReference type="Pfam" id="PF00443">
    <property type="entry name" value="UCH"/>
    <property type="match status" value="1"/>
</dbReference>
<dbReference type="PROSITE" id="PS00973">
    <property type="entry name" value="USP_2"/>
    <property type="match status" value="1"/>
</dbReference>
<dbReference type="Gene3D" id="3.10.20.90">
    <property type="entry name" value="Phosphatidylinositol 3-kinase Catalytic Subunit, Chain A, domain 1"/>
    <property type="match status" value="1"/>
</dbReference>
<feature type="domain" description="DUSP" evidence="10">
    <location>
        <begin position="52"/>
        <end position="152"/>
    </location>
</feature>
<organism evidence="11 13">
    <name type="scientific">Schizosaccharomyces japonicus (strain yFS275 / FY16936)</name>
    <name type="common">Fission yeast</name>
    <dbReference type="NCBI Taxonomy" id="402676"/>
    <lineage>
        <taxon>Eukaryota</taxon>
        <taxon>Fungi</taxon>
        <taxon>Dikarya</taxon>
        <taxon>Ascomycota</taxon>
        <taxon>Taphrinomycotina</taxon>
        <taxon>Schizosaccharomycetes</taxon>
        <taxon>Schizosaccharomycetales</taxon>
        <taxon>Schizosaccharomycetaceae</taxon>
        <taxon>Schizosaccharomyces</taxon>
    </lineage>
</organism>
<evidence type="ECO:0000313" key="11">
    <source>
        <dbReference type="EMBL" id="EEB09446.1"/>
    </source>
</evidence>
<dbReference type="EC" id="3.4.19.12" evidence="7"/>
<evidence type="ECO:0000259" key="9">
    <source>
        <dbReference type="PROSITE" id="PS50235"/>
    </source>
</evidence>
<dbReference type="Proteomes" id="UP000001744">
    <property type="component" value="Unassembled WGS sequence"/>
</dbReference>
<dbReference type="InterPro" id="IPR018200">
    <property type="entry name" value="USP_CS"/>
</dbReference>
<comment type="catalytic activity">
    <reaction evidence="1 7">
        <text>Thiol-dependent hydrolysis of ester, thioester, amide, peptide and isopeptide bonds formed by the C-terminal Gly of ubiquitin (a 76-residue protein attached to proteins as an intracellular targeting signal).</text>
        <dbReference type="EC" id="3.4.19.12"/>
    </reaction>
</comment>
<feature type="region of interest" description="Disordered" evidence="8">
    <location>
        <begin position="710"/>
        <end position="743"/>
    </location>
</feature>
<dbReference type="InterPro" id="IPR050185">
    <property type="entry name" value="Ub_carboxyl-term_hydrolase"/>
</dbReference>
<reference evidence="11 13" key="1">
    <citation type="journal article" date="2011" name="Science">
        <title>Comparative functional genomics of the fission yeasts.</title>
        <authorList>
            <person name="Rhind N."/>
            <person name="Chen Z."/>
            <person name="Yassour M."/>
            <person name="Thompson D.A."/>
            <person name="Haas B.J."/>
            <person name="Habib N."/>
            <person name="Wapinski I."/>
            <person name="Roy S."/>
            <person name="Lin M.F."/>
            <person name="Heiman D.I."/>
            <person name="Young S.K."/>
            <person name="Furuya K."/>
            <person name="Guo Y."/>
            <person name="Pidoux A."/>
            <person name="Chen H.M."/>
            <person name="Robbertse B."/>
            <person name="Goldberg J.M."/>
            <person name="Aoki K."/>
            <person name="Bayne E.H."/>
            <person name="Berlin A.M."/>
            <person name="Desjardins C.A."/>
            <person name="Dobbs E."/>
            <person name="Dukaj L."/>
            <person name="Fan L."/>
            <person name="FitzGerald M.G."/>
            <person name="French C."/>
            <person name="Gujja S."/>
            <person name="Hansen K."/>
            <person name="Keifenheim D."/>
            <person name="Levin J.Z."/>
            <person name="Mosher R.A."/>
            <person name="Mueller C.A."/>
            <person name="Pfiffner J."/>
            <person name="Priest M."/>
            <person name="Russ C."/>
            <person name="Smialowska A."/>
            <person name="Swoboda P."/>
            <person name="Sykes S.M."/>
            <person name="Vaughn M."/>
            <person name="Vengrova S."/>
            <person name="Yoder R."/>
            <person name="Zeng Q."/>
            <person name="Allshire R."/>
            <person name="Baulcombe D."/>
            <person name="Birren B.W."/>
            <person name="Brown W."/>
            <person name="Ekwall K."/>
            <person name="Kellis M."/>
            <person name="Leatherwood J."/>
            <person name="Levin H."/>
            <person name="Margalit H."/>
            <person name="Martienssen R."/>
            <person name="Nieduszynski C.A."/>
            <person name="Spatafora J.W."/>
            <person name="Friedman N."/>
            <person name="Dalgaard J.Z."/>
            <person name="Baumann P."/>
            <person name="Niki H."/>
            <person name="Regev A."/>
            <person name="Nusbaum C."/>
        </authorList>
    </citation>
    <scope>NUCLEOTIDE SEQUENCE [LARGE SCALE GENOMIC DNA]</scope>
    <source>
        <strain evidence="13">yFS275 / FY16936</strain>
    </source>
</reference>
<dbReference type="HOGENOM" id="CLU_001060_7_1_1"/>
<dbReference type="PANTHER" id="PTHR21646">
    <property type="entry name" value="UBIQUITIN CARBOXYL-TERMINAL HYDROLASE"/>
    <property type="match status" value="1"/>
</dbReference>
<feature type="compositionally biased region" description="Acidic residues" evidence="8">
    <location>
        <begin position="730"/>
        <end position="741"/>
    </location>
</feature>
<protein>
    <recommendedName>
        <fullName evidence="7">Ubiquitin carboxyl-terminal hydrolase</fullName>
        <ecNumber evidence="7">3.4.19.12</ecNumber>
    </recommendedName>
</protein>
<comment type="similarity">
    <text evidence="2 7">Belongs to the peptidase C19 family.</text>
</comment>
<evidence type="ECO:0000256" key="2">
    <source>
        <dbReference type="ARBA" id="ARBA00009085"/>
    </source>
</evidence>
<dbReference type="Pfam" id="PF06337">
    <property type="entry name" value="DUSP"/>
    <property type="match status" value="1"/>
</dbReference>
<evidence type="ECO:0000313" key="13">
    <source>
        <dbReference type="Proteomes" id="UP000001744"/>
    </source>
</evidence>
<dbReference type="AlphaFoldDB" id="B6K7E2"/>
<keyword evidence="5 7" id="KW-0378">Hydrolase</keyword>
<evidence type="ECO:0000256" key="6">
    <source>
        <dbReference type="ARBA" id="ARBA00022807"/>
    </source>
</evidence>
<feature type="region of interest" description="Disordered" evidence="8">
    <location>
        <begin position="1"/>
        <end position="49"/>
    </location>
</feature>
<dbReference type="RefSeq" id="XP_002175739.1">
    <property type="nucleotide sequence ID" value="XM_002175703.2"/>
</dbReference>
<feature type="compositionally biased region" description="Polar residues" evidence="8">
    <location>
        <begin position="22"/>
        <end position="49"/>
    </location>
</feature>
<dbReference type="MEROPS" id="C19.A64"/>
<evidence type="ECO:0000256" key="1">
    <source>
        <dbReference type="ARBA" id="ARBA00000707"/>
    </source>
</evidence>
<feature type="compositionally biased region" description="Polar residues" evidence="8">
    <location>
        <begin position="715"/>
        <end position="724"/>
    </location>
</feature>
<dbReference type="PROSITE" id="PS00972">
    <property type="entry name" value="USP_1"/>
    <property type="match status" value="1"/>
</dbReference>
<dbReference type="InterPro" id="IPR006615">
    <property type="entry name" value="Pept_C19_DUSP"/>
</dbReference>
<dbReference type="OMA" id="PCHAQQS"/>
<evidence type="ECO:0000256" key="8">
    <source>
        <dbReference type="SAM" id="MobiDB-lite"/>
    </source>
</evidence>
<dbReference type="STRING" id="402676.B6K7E2"/>
<dbReference type="InterPro" id="IPR001394">
    <property type="entry name" value="Peptidase_C19_UCH"/>
</dbReference>
<dbReference type="GO" id="GO:0016579">
    <property type="term" value="P:protein deubiquitination"/>
    <property type="evidence" value="ECO:0007669"/>
    <property type="project" value="InterPro"/>
</dbReference>
<dbReference type="InterPro" id="IPR028889">
    <property type="entry name" value="USP"/>
</dbReference>
<dbReference type="PROSITE" id="PS51283">
    <property type="entry name" value="DUSP"/>
    <property type="match status" value="1"/>
</dbReference>
<evidence type="ECO:0000256" key="7">
    <source>
        <dbReference type="RuleBase" id="RU366025"/>
    </source>
</evidence>
<evidence type="ECO:0000259" key="10">
    <source>
        <dbReference type="PROSITE" id="PS51283"/>
    </source>
</evidence>
<dbReference type="CDD" id="cd02674">
    <property type="entry name" value="Peptidase_C19R"/>
    <property type="match status" value="1"/>
</dbReference>
<keyword evidence="13" id="KW-1185">Reference proteome</keyword>
<proteinExistence type="inferred from homology"/>
<name>B6K7E2_SCHJY</name>
<dbReference type="GO" id="GO:0004843">
    <property type="term" value="F:cysteine-type deubiquitinase activity"/>
    <property type="evidence" value="ECO:0007669"/>
    <property type="project" value="UniProtKB-UniRule"/>
</dbReference>
<dbReference type="EMBL" id="KE651168">
    <property type="protein sequence ID" value="EEB09446.1"/>
    <property type="molecule type" value="Genomic_DNA"/>
</dbReference>